<dbReference type="RefSeq" id="WP_307224644.1">
    <property type="nucleotide sequence ID" value="NZ_CP116940.1"/>
</dbReference>
<name>A0ABT9YB73_9FIRM</name>
<reference evidence="1 2" key="1">
    <citation type="submission" date="2023-07" db="EMBL/GenBank/DDBJ databases">
        <title>Genomic Encyclopedia of Type Strains, Phase IV (KMG-IV): sequencing the most valuable type-strain genomes for metagenomic binning, comparative biology and taxonomic classification.</title>
        <authorList>
            <person name="Goeker M."/>
        </authorList>
    </citation>
    <scope>NUCLEOTIDE SEQUENCE [LARGE SCALE GENOMIC DNA]</scope>
    <source>
        <strain evidence="1 2">DSM 16980</strain>
    </source>
</reference>
<comment type="caution">
    <text evidence="1">The sequence shown here is derived from an EMBL/GenBank/DDBJ whole genome shotgun (WGS) entry which is preliminary data.</text>
</comment>
<dbReference type="Proteomes" id="UP001239167">
    <property type="component" value="Unassembled WGS sequence"/>
</dbReference>
<evidence type="ECO:0000313" key="2">
    <source>
        <dbReference type="Proteomes" id="UP001239167"/>
    </source>
</evidence>
<gene>
    <name evidence="1" type="ORF">J2S01_002087</name>
</gene>
<accession>A0ABT9YB73</accession>
<evidence type="ECO:0000313" key="1">
    <source>
        <dbReference type="EMBL" id="MDQ0204359.1"/>
    </source>
</evidence>
<protein>
    <submittedName>
        <fullName evidence="1">Uncharacterized protein</fullName>
    </submittedName>
</protein>
<proteinExistence type="predicted"/>
<sequence length="40" mass="4397">MTDRTTAYAKLIASGGKIAGRSEYLACRRHLDDITTSCSY</sequence>
<keyword evidence="2" id="KW-1185">Reference proteome</keyword>
<dbReference type="EMBL" id="JAUSUE010000015">
    <property type="protein sequence ID" value="MDQ0204359.1"/>
    <property type="molecule type" value="Genomic_DNA"/>
</dbReference>
<organism evidence="1 2">
    <name type="scientific">Pectinatus haikarae</name>
    <dbReference type="NCBI Taxonomy" id="349096"/>
    <lineage>
        <taxon>Bacteria</taxon>
        <taxon>Bacillati</taxon>
        <taxon>Bacillota</taxon>
        <taxon>Negativicutes</taxon>
        <taxon>Selenomonadales</taxon>
        <taxon>Selenomonadaceae</taxon>
        <taxon>Pectinatus</taxon>
    </lineage>
</organism>